<keyword evidence="3" id="KW-1185">Reference proteome</keyword>
<feature type="domain" description="DUF4357" evidence="1">
    <location>
        <begin position="223"/>
        <end position="276"/>
    </location>
</feature>
<dbReference type="EMBL" id="AAMX01000003">
    <property type="protein sequence ID" value="EAQ32832.1"/>
    <property type="molecule type" value="Genomic_DNA"/>
</dbReference>
<dbReference type="Pfam" id="PF14267">
    <property type="entry name" value="DUF4357"/>
    <property type="match status" value="1"/>
</dbReference>
<evidence type="ECO:0000259" key="1">
    <source>
        <dbReference type="Pfam" id="PF14267"/>
    </source>
</evidence>
<comment type="caution">
    <text evidence="2">The sequence shown here is derived from an EMBL/GenBank/DDBJ whole genome shotgun (WGS) entry which is preliminary data.</text>
</comment>
<dbReference type="CDD" id="cd10447">
    <property type="entry name" value="GIY-YIG_unchar_2"/>
    <property type="match status" value="1"/>
</dbReference>
<dbReference type="RefSeq" id="WP_006955675.1">
    <property type="nucleotide sequence ID" value="NZ_CH672405.1"/>
</dbReference>
<name>A0ABM9WPF6_9GAMM</name>
<protein>
    <recommendedName>
        <fullName evidence="1">DUF4357 domain-containing protein</fullName>
    </recommendedName>
</protein>
<dbReference type="InterPro" id="IPR025579">
    <property type="entry name" value="DUF4357"/>
</dbReference>
<evidence type="ECO:0000313" key="3">
    <source>
        <dbReference type="Proteomes" id="UP000016543"/>
    </source>
</evidence>
<accession>A0ABM9WPF6</accession>
<sequence>MTDKQPRTIQIFLPNGDPSGIRVAEVTTSIVRLIEVPRNQIGEFLKMQEAHQVGLYFLVGRENQDEVYIGQSGDVGHRLGQHLKDDSKDWERALVLISLTNNLTQTHVLYLESLSIEKARQCGRYELVNGNRGQKPHTPIPLKADCDEIHRVGSLLLATLGYPIFEALVDAEEAATEEVFYCQRGGVDAKAFYTNEGMVILKGSSAPYVPKRKTTQPRLIAQRDSLLEKGVLAKDGDNVVFQKDYLFKTPSGASCLLVLGATNGWKEWKTKHGQTLDDYVGRDNDISESQNQE</sequence>
<reference evidence="2 3" key="1">
    <citation type="submission" date="2006-01" db="EMBL/GenBank/DDBJ databases">
        <authorList>
            <person name="Brettar I."/>
            <person name="Hofle M."/>
            <person name="Ferriera S."/>
            <person name="Johnson J."/>
            <person name="Kravitz S."/>
            <person name="Halpern A."/>
            <person name="Remington K."/>
            <person name="Beeson K."/>
            <person name="Tran B."/>
            <person name="Rogers Y.-H."/>
            <person name="Friedman R."/>
            <person name="Venter J.C."/>
        </authorList>
    </citation>
    <scope>NUCLEOTIDE SEQUENCE [LARGE SCALE GENOMIC DNA]</scope>
    <source>
        <strain evidence="2 3">OS145</strain>
    </source>
</reference>
<evidence type="ECO:0000313" key="2">
    <source>
        <dbReference type="EMBL" id="EAQ32832.1"/>
    </source>
</evidence>
<gene>
    <name evidence="2" type="ORF">OS145_01697</name>
</gene>
<proteinExistence type="predicted"/>
<organism evidence="2 3">
    <name type="scientific">Idiomarina baltica OS145</name>
    <dbReference type="NCBI Taxonomy" id="314276"/>
    <lineage>
        <taxon>Bacteria</taxon>
        <taxon>Pseudomonadati</taxon>
        <taxon>Pseudomonadota</taxon>
        <taxon>Gammaproteobacteria</taxon>
        <taxon>Alteromonadales</taxon>
        <taxon>Idiomarinaceae</taxon>
        <taxon>Idiomarina</taxon>
    </lineage>
</organism>
<dbReference type="Proteomes" id="UP000016543">
    <property type="component" value="Unassembled WGS sequence"/>
</dbReference>